<keyword evidence="2" id="KW-0472">Membrane</keyword>
<feature type="transmembrane region" description="Helical" evidence="2">
    <location>
        <begin position="12"/>
        <end position="29"/>
    </location>
</feature>
<keyword evidence="2" id="KW-1133">Transmembrane helix</keyword>
<reference evidence="3" key="1">
    <citation type="submission" date="2007-07" db="EMBL/GenBank/DDBJ databases">
        <authorList>
            <person name="Genoscope"/>
        </authorList>
    </citation>
    <scope>NUCLEOTIDE SEQUENCE</scope>
</reference>
<organism evidence="3">
    <name type="scientific">uncultured candidate division WWE3 bacterium EJ0ADIGA11YD11</name>
    <dbReference type="NCBI Taxonomy" id="500145"/>
    <lineage>
        <taxon>Bacteria</taxon>
        <taxon>Katanobacteria</taxon>
        <taxon>environmental samples</taxon>
    </lineage>
</organism>
<evidence type="ECO:0000256" key="1">
    <source>
        <dbReference type="SAM" id="MobiDB-lite"/>
    </source>
</evidence>
<feature type="compositionally biased region" description="Polar residues" evidence="1">
    <location>
        <begin position="179"/>
        <end position="203"/>
    </location>
</feature>
<dbReference type="Gene3D" id="2.60.40.420">
    <property type="entry name" value="Cupredoxins - blue copper proteins"/>
    <property type="match status" value="1"/>
</dbReference>
<sequence length="203" mass="23569">MAEFFERNKSIFIMGLIIAVVFAIILVAYRMRPGKETQLTKIDDADEEFYKVIYENTENYQENENTLNEEGNDTNVEKEEEINVDEIFGKTKIDYTNEGFEPKIFRCYVGQSVEWTNKTDKVIYLRQIKPTYEEFNQPVEIKPNETFTFKMTQLGIWTYEEVNSKDFGSIEVKPLPKNIPTSSTQPTETIPSQTNLSPAGNNQ</sequence>
<name>B0KVB2_UNCKA</name>
<evidence type="ECO:0000256" key="2">
    <source>
        <dbReference type="SAM" id="Phobius"/>
    </source>
</evidence>
<feature type="region of interest" description="Disordered" evidence="1">
    <location>
        <begin position="170"/>
        <end position="203"/>
    </location>
</feature>
<reference evidence="3" key="2">
    <citation type="journal article" date="2008" name="Environ. Microbiol.">
        <title>Discovery and characterization of a new bacterial candidate division by an anaerobic sludge digester metagenomic approach.</title>
        <authorList>
            <person name="Guermazi S."/>
            <person name="Daegelen P."/>
            <person name="Dauga C."/>
            <person name="Riviere D."/>
            <person name="Boucher T."/>
            <person name="Godon J.J."/>
            <person name="Gyapay G."/>
            <person name="Sghir A."/>
            <person name="Pelletier E."/>
            <person name="Weissenbach J."/>
            <person name="Le Paslier D."/>
        </authorList>
    </citation>
    <scope>NUCLEOTIDE SEQUENCE</scope>
</reference>
<dbReference type="SUPFAM" id="SSF49503">
    <property type="entry name" value="Cupredoxins"/>
    <property type="match status" value="1"/>
</dbReference>
<proteinExistence type="predicted"/>
<evidence type="ECO:0000313" key="3">
    <source>
        <dbReference type="EMBL" id="CAO79497.1"/>
    </source>
</evidence>
<keyword evidence="2" id="KW-0812">Transmembrane</keyword>
<gene>
    <name evidence="3" type="ORF">WWE3-TFM_7</name>
</gene>
<dbReference type="AlphaFoldDB" id="B0KVB2"/>
<dbReference type="InterPro" id="IPR008972">
    <property type="entry name" value="Cupredoxin"/>
</dbReference>
<dbReference type="EMBL" id="CU367853">
    <property type="protein sequence ID" value="CAO79497.1"/>
    <property type="molecule type" value="Genomic_DNA"/>
</dbReference>
<protein>
    <recommendedName>
        <fullName evidence="4">EfeO-type cupredoxin-like domain-containing protein</fullName>
    </recommendedName>
</protein>
<accession>B0KVB2</accession>
<evidence type="ECO:0008006" key="4">
    <source>
        <dbReference type="Google" id="ProtNLM"/>
    </source>
</evidence>